<evidence type="ECO:0000313" key="3">
    <source>
        <dbReference type="EMBL" id="GAA4449960.1"/>
    </source>
</evidence>
<proteinExistence type="predicted"/>
<dbReference type="Proteomes" id="UP001501410">
    <property type="component" value="Unassembled WGS sequence"/>
</dbReference>
<dbReference type="Pfam" id="PF09917">
    <property type="entry name" value="DUF2147"/>
    <property type="match status" value="1"/>
</dbReference>
<accession>A0ABP8MGB3</accession>
<keyword evidence="4" id="KW-1185">Reference proteome</keyword>
<feature type="chain" id="PRO_5045314706" description="DUF2147 domain-containing protein" evidence="1">
    <location>
        <begin position="21"/>
        <end position="124"/>
    </location>
</feature>
<feature type="signal peptide" evidence="1">
    <location>
        <begin position="1"/>
        <end position="20"/>
    </location>
</feature>
<comment type="caution">
    <text evidence="3">The sequence shown here is derived from an EMBL/GenBank/DDBJ whole genome shotgun (WGS) entry which is preliminary data.</text>
</comment>
<evidence type="ECO:0000313" key="4">
    <source>
        <dbReference type="Proteomes" id="UP001501410"/>
    </source>
</evidence>
<evidence type="ECO:0000256" key="1">
    <source>
        <dbReference type="SAM" id="SignalP"/>
    </source>
</evidence>
<organism evidence="3 4">
    <name type="scientific">Rurimicrobium arvi</name>
    <dbReference type="NCBI Taxonomy" id="2049916"/>
    <lineage>
        <taxon>Bacteria</taxon>
        <taxon>Pseudomonadati</taxon>
        <taxon>Bacteroidota</taxon>
        <taxon>Chitinophagia</taxon>
        <taxon>Chitinophagales</taxon>
        <taxon>Chitinophagaceae</taxon>
        <taxon>Rurimicrobium</taxon>
    </lineage>
</organism>
<reference evidence="4" key="1">
    <citation type="journal article" date="2019" name="Int. J. Syst. Evol. Microbiol.">
        <title>The Global Catalogue of Microorganisms (GCM) 10K type strain sequencing project: providing services to taxonomists for standard genome sequencing and annotation.</title>
        <authorList>
            <consortium name="The Broad Institute Genomics Platform"/>
            <consortium name="The Broad Institute Genome Sequencing Center for Infectious Disease"/>
            <person name="Wu L."/>
            <person name="Ma J."/>
        </authorList>
    </citation>
    <scope>NUCLEOTIDE SEQUENCE [LARGE SCALE GENOMIC DNA]</scope>
    <source>
        <strain evidence="4">JCM 31921</strain>
    </source>
</reference>
<evidence type="ECO:0000259" key="2">
    <source>
        <dbReference type="Pfam" id="PF09917"/>
    </source>
</evidence>
<feature type="domain" description="DUF2147" evidence="2">
    <location>
        <begin position="32"/>
        <end position="122"/>
    </location>
</feature>
<keyword evidence="1" id="KW-0732">Signal</keyword>
<protein>
    <recommendedName>
        <fullName evidence="2">DUF2147 domain-containing protein</fullName>
    </recommendedName>
</protein>
<gene>
    <name evidence="3" type="ORF">GCM10023092_05090</name>
</gene>
<name>A0ABP8MGB3_9BACT</name>
<dbReference type="InterPro" id="IPR019223">
    <property type="entry name" value="DUF2147"/>
</dbReference>
<sequence length="124" mass="13801">MTMKPLLTLLLFITSLFVTAAKAQTNGEAILGKWANEDRTRVIEFVKTGDGYEAIIKEATDRNLIGQKQITGLQYNNNVYSGTLRLPKKRKTFPCTANIEANGELELSAKAGFMSKSQTWTKVK</sequence>
<dbReference type="Gene3D" id="2.40.128.520">
    <property type="match status" value="1"/>
</dbReference>
<dbReference type="EMBL" id="BAABEZ010000002">
    <property type="protein sequence ID" value="GAA4449960.1"/>
    <property type="molecule type" value="Genomic_DNA"/>
</dbReference>